<name>A0A8S5MKQ6_9CAUD</name>
<evidence type="ECO:0000313" key="1">
    <source>
        <dbReference type="EMBL" id="DAD82631.1"/>
    </source>
</evidence>
<dbReference type="InterPro" id="IPR007710">
    <property type="entry name" value="Nucleoside_deoxyribTrfase"/>
</dbReference>
<dbReference type="SUPFAM" id="SSF52309">
    <property type="entry name" value="N-(deoxy)ribosyltransferase-like"/>
    <property type="match status" value="1"/>
</dbReference>
<dbReference type="Pfam" id="PF05014">
    <property type="entry name" value="Nuc_deoxyrib_tr"/>
    <property type="match status" value="1"/>
</dbReference>
<proteinExistence type="predicted"/>
<accession>A0A8S5MKQ6</accession>
<sequence>MIMIYLACSFACKDRHKAEIRKTYMKQAENILKKKGLVVYVPSDLTIPNAWDYTMQEWGLMVFANGLIRLDESDIVVMLSFGKENNAGSAWECGYAFAKGKKVIIVSLTDEVESLMVQHGSYAQLKGLEDLQNYDFSVMSKTRNYGGEES</sequence>
<dbReference type="Gene3D" id="3.40.50.450">
    <property type="match status" value="1"/>
</dbReference>
<dbReference type="EMBL" id="BK014923">
    <property type="protein sequence ID" value="DAD82631.1"/>
    <property type="molecule type" value="Genomic_DNA"/>
</dbReference>
<protein>
    <submittedName>
        <fullName evidence="1">Nucleoside 2-deoxyribosyltransferase</fullName>
    </submittedName>
</protein>
<organism evidence="1">
    <name type="scientific">Siphoviridae sp. ctrpg19</name>
    <dbReference type="NCBI Taxonomy" id="2826481"/>
    <lineage>
        <taxon>Viruses</taxon>
        <taxon>Duplodnaviria</taxon>
        <taxon>Heunggongvirae</taxon>
        <taxon>Uroviricota</taxon>
        <taxon>Caudoviricetes</taxon>
    </lineage>
</organism>
<reference evidence="1" key="1">
    <citation type="journal article" date="2021" name="Proc. Natl. Acad. Sci. U.S.A.">
        <title>A Catalog of Tens of Thousands of Viruses from Human Metagenomes Reveals Hidden Associations with Chronic Diseases.</title>
        <authorList>
            <person name="Tisza M.J."/>
            <person name="Buck C.B."/>
        </authorList>
    </citation>
    <scope>NUCLEOTIDE SEQUENCE</scope>
    <source>
        <strain evidence="1">Ctrpg19</strain>
    </source>
</reference>